<evidence type="ECO:0000313" key="10">
    <source>
        <dbReference type="EMBL" id="MCA6065491.1"/>
    </source>
</evidence>
<proteinExistence type="predicted"/>
<feature type="domain" description="Response regulatory" evidence="9">
    <location>
        <begin position="648"/>
        <end position="770"/>
    </location>
</feature>
<evidence type="ECO:0000256" key="4">
    <source>
        <dbReference type="ARBA" id="ARBA00023012"/>
    </source>
</evidence>
<sequence length="778" mass="87293">MKKYRDYCLAMLVLLLFSSMVRANNPVLLPNASFDYSITPYVSVLEDPTGQLDITTMLTREQQLRFTPSHARSLKFGVTDSVYWLRFSLTNPYANQKQIVLTLSGNELDDIEFYDISAGDNYAVIRKDHHSRSLRGSFIQAHPIELHIPAQSTRSYLVRVHSDGIFSTHIRLMSVDRFVANEQKVFTVQGISIGWVMATLAWFLFIFYRDRPAFALVSACYCATIAVFQPSWLGFMPLLTELSSETANIIAELALVCSAVAKTLAIRFVGWQGPKERLINLYLYALAAIHLPLMLLSIYWAPESSMLVAALLVVLNEFAVLPVLALARARYEGAQRWLLTGTIAIGFSVLIAILTTYNYLSMDALTDWAPLILPFIVIATLVLSQMDMANPAVREEKENKAQGLLSPALLSQISHELRTPINGVIGMNELLNETPLSASQRDFSDTIALAGRDLLHVANEISDLSRIRKGMLELENRPFDLSVLLNEVMSHFQQEAIRKQVELVIDFADELPERFNGDASRLQTILHNLVDHALAYTEYGELTLHAGSYQSGDKTGIRLQLQMSNTMVKQDELKQAFSVLHYQRPLPEVIDNLPWDLIVTRHLMEKLRATLAVESMTGHGASLTLCLPIDAAEVPEAEINDDSLIGLRILIVDDNASLRTVIEKQVRRWGMRPESTYSGKEALAMMRNQISMGQPYDILIIDHDMPVMNGLQLAERIQQDKDIDHKPALLMLTGMNVTVVREDALAVGIQQLLAKPASGDRLRQALQGLRFRRQSSMA</sequence>
<comment type="catalytic activity">
    <reaction evidence="1">
        <text>ATP + protein L-histidine = ADP + protein N-phospho-L-histidine.</text>
        <dbReference type="EC" id="2.7.13.3"/>
    </reaction>
</comment>
<dbReference type="CDD" id="cd17546">
    <property type="entry name" value="REC_hyHK_CKI1_RcsC-like"/>
    <property type="match status" value="1"/>
</dbReference>
<dbReference type="InterPro" id="IPR036097">
    <property type="entry name" value="HisK_dim/P_sf"/>
</dbReference>
<evidence type="ECO:0000256" key="3">
    <source>
        <dbReference type="ARBA" id="ARBA00022553"/>
    </source>
</evidence>
<keyword evidence="11" id="KW-1185">Reference proteome</keyword>
<dbReference type="Gene3D" id="3.30.565.10">
    <property type="entry name" value="Histidine kinase-like ATPase, C-terminal domain"/>
    <property type="match status" value="1"/>
</dbReference>
<evidence type="ECO:0000256" key="6">
    <source>
        <dbReference type="SAM" id="Phobius"/>
    </source>
</evidence>
<feature type="chain" id="PRO_5045719042" description="histidine kinase" evidence="7">
    <location>
        <begin position="24"/>
        <end position="778"/>
    </location>
</feature>
<keyword evidence="4" id="KW-0902">Two-component regulatory system</keyword>
<dbReference type="RefSeq" id="WP_225677469.1">
    <property type="nucleotide sequence ID" value="NZ_JAEDAH010000106.1"/>
</dbReference>
<feature type="transmembrane region" description="Helical" evidence="6">
    <location>
        <begin position="186"/>
        <end position="207"/>
    </location>
</feature>
<feature type="transmembrane region" description="Helical" evidence="6">
    <location>
        <begin position="365"/>
        <end position="384"/>
    </location>
</feature>
<dbReference type="PANTHER" id="PTHR45339:SF1">
    <property type="entry name" value="HYBRID SIGNAL TRANSDUCTION HISTIDINE KINASE J"/>
    <property type="match status" value="1"/>
</dbReference>
<accession>A0ABS7ZYF8</accession>
<evidence type="ECO:0000256" key="5">
    <source>
        <dbReference type="PROSITE-ProRule" id="PRU00169"/>
    </source>
</evidence>
<keyword evidence="3 5" id="KW-0597">Phosphoprotein</keyword>
<dbReference type="SMART" id="SM00388">
    <property type="entry name" value="HisKA"/>
    <property type="match status" value="1"/>
</dbReference>
<dbReference type="SUPFAM" id="SSF52172">
    <property type="entry name" value="CheY-like"/>
    <property type="match status" value="1"/>
</dbReference>
<protein>
    <recommendedName>
        <fullName evidence="2">histidine kinase</fullName>
        <ecNumber evidence="2">2.7.13.3</ecNumber>
    </recommendedName>
</protein>
<dbReference type="EC" id="2.7.13.3" evidence="2"/>
<dbReference type="InterPro" id="IPR011006">
    <property type="entry name" value="CheY-like_superfamily"/>
</dbReference>
<dbReference type="Gene3D" id="2.60.40.2380">
    <property type="match status" value="1"/>
</dbReference>
<keyword evidence="6" id="KW-0812">Transmembrane</keyword>
<dbReference type="SUPFAM" id="SSF47384">
    <property type="entry name" value="Homodimeric domain of signal transducing histidine kinase"/>
    <property type="match status" value="1"/>
</dbReference>
<gene>
    <name evidence="10" type="ORF">I9W95_17980</name>
</gene>
<feature type="transmembrane region" description="Helical" evidence="6">
    <location>
        <begin position="306"/>
        <end position="325"/>
    </location>
</feature>
<dbReference type="Pfam" id="PF07696">
    <property type="entry name" value="7TMR-DISMED2"/>
    <property type="match status" value="1"/>
</dbReference>
<dbReference type="InterPro" id="IPR005467">
    <property type="entry name" value="His_kinase_dom"/>
</dbReference>
<dbReference type="InterPro" id="IPR011622">
    <property type="entry name" value="7TMR_DISM_rcpt_extracell_dom2"/>
</dbReference>
<dbReference type="SUPFAM" id="SSF55874">
    <property type="entry name" value="ATPase domain of HSP90 chaperone/DNA topoisomerase II/histidine kinase"/>
    <property type="match status" value="1"/>
</dbReference>
<keyword evidence="7" id="KW-0732">Signal</keyword>
<dbReference type="Proteomes" id="UP000714380">
    <property type="component" value="Unassembled WGS sequence"/>
</dbReference>
<feature type="signal peptide" evidence="7">
    <location>
        <begin position="1"/>
        <end position="23"/>
    </location>
</feature>
<feature type="transmembrane region" description="Helical" evidence="6">
    <location>
        <begin position="214"/>
        <end position="235"/>
    </location>
</feature>
<keyword evidence="6" id="KW-1133">Transmembrane helix</keyword>
<dbReference type="SMART" id="SM00448">
    <property type="entry name" value="REC"/>
    <property type="match status" value="1"/>
</dbReference>
<dbReference type="Gene3D" id="1.10.287.130">
    <property type="match status" value="1"/>
</dbReference>
<dbReference type="PANTHER" id="PTHR45339">
    <property type="entry name" value="HYBRID SIGNAL TRANSDUCTION HISTIDINE KINASE J"/>
    <property type="match status" value="1"/>
</dbReference>
<dbReference type="CDD" id="cd00082">
    <property type="entry name" value="HisKA"/>
    <property type="match status" value="1"/>
</dbReference>
<dbReference type="PROSITE" id="PS50110">
    <property type="entry name" value="RESPONSE_REGULATORY"/>
    <property type="match status" value="1"/>
</dbReference>
<name>A0ABS7ZYF8_9GAMM</name>
<dbReference type="Gene3D" id="3.40.50.2300">
    <property type="match status" value="1"/>
</dbReference>
<evidence type="ECO:0000313" key="11">
    <source>
        <dbReference type="Proteomes" id="UP000714380"/>
    </source>
</evidence>
<feature type="transmembrane region" description="Helical" evidence="6">
    <location>
        <begin position="337"/>
        <end position="359"/>
    </location>
</feature>
<feature type="domain" description="Histidine kinase" evidence="8">
    <location>
        <begin position="412"/>
        <end position="631"/>
    </location>
</feature>
<evidence type="ECO:0000256" key="7">
    <source>
        <dbReference type="SAM" id="SignalP"/>
    </source>
</evidence>
<organism evidence="10 11">
    <name type="scientific">Thalassolituus marinus</name>
    <dbReference type="NCBI Taxonomy" id="671053"/>
    <lineage>
        <taxon>Bacteria</taxon>
        <taxon>Pseudomonadati</taxon>
        <taxon>Pseudomonadota</taxon>
        <taxon>Gammaproteobacteria</taxon>
        <taxon>Oceanospirillales</taxon>
        <taxon>Oceanospirillaceae</taxon>
        <taxon>Thalassolituus</taxon>
    </lineage>
</organism>
<dbReference type="Pfam" id="PF00512">
    <property type="entry name" value="HisKA"/>
    <property type="match status" value="1"/>
</dbReference>
<dbReference type="InterPro" id="IPR003661">
    <property type="entry name" value="HisK_dim/P_dom"/>
</dbReference>
<dbReference type="InterPro" id="IPR036890">
    <property type="entry name" value="HATPase_C_sf"/>
</dbReference>
<dbReference type="EMBL" id="JAEDAH010000106">
    <property type="protein sequence ID" value="MCA6065491.1"/>
    <property type="molecule type" value="Genomic_DNA"/>
</dbReference>
<dbReference type="PROSITE" id="PS50109">
    <property type="entry name" value="HIS_KIN"/>
    <property type="match status" value="1"/>
</dbReference>
<feature type="transmembrane region" description="Helical" evidence="6">
    <location>
        <begin position="247"/>
        <end position="269"/>
    </location>
</feature>
<evidence type="ECO:0000259" key="8">
    <source>
        <dbReference type="PROSITE" id="PS50109"/>
    </source>
</evidence>
<feature type="transmembrane region" description="Helical" evidence="6">
    <location>
        <begin position="281"/>
        <end position="300"/>
    </location>
</feature>
<reference evidence="10 11" key="1">
    <citation type="submission" date="2020-12" db="EMBL/GenBank/DDBJ databases">
        <title>Novel Thalassolituus-related marine hydrocarbonoclastic bacteria mediated algae-derived hydrocarbons mineralization in twilight zone of the northern South China Sea.</title>
        <authorList>
            <person name="Dong C."/>
        </authorList>
    </citation>
    <scope>NUCLEOTIDE SEQUENCE [LARGE SCALE GENOMIC DNA]</scope>
    <source>
        <strain evidence="10 11">IMCC1826</strain>
    </source>
</reference>
<evidence type="ECO:0000256" key="2">
    <source>
        <dbReference type="ARBA" id="ARBA00012438"/>
    </source>
</evidence>
<dbReference type="Pfam" id="PF00072">
    <property type="entry name" value="Response_reg"/>
    <property type="match status" value="1"/>
</dbReference>
<evidence type="ECO:0000259" key="9">
    <source>
        <dbReference type="PROSITE" id="PS50110"/>
    </source>
</evidence>
<feature type="modified residue" description="4-aspartylphosphate" evidence="5">
    <location>
        <position position="702"/>
    </location>
</feature>
<comment type="caution">
    <text evidence="10">The sequence shown here is derived from an EMBL/GenBank/DDBJ whole genome shotgun (WGS) entry which is preliminary data.</text>
</comment>
<evidence type="ECO:0000256" key="1">
    <source>
        <dbReference type="ARBA" id="ARBA00000085"/>
    </source>
</evidence>
<keyword evidence="6" id="KW-0472">Membrane</keyword>
<dbReference type="InterPro" id="IPR001789">
    <property type="entry name" value="Sig_transdc_resp-reg_receiver"/>
</dbReference>